<dbReference type="InterPro" id="IPR055360">
    <property type="entry name" value="bAvd"/>
</dbReference>
<proteinExistence type="predicted"/>
<organism evidence="2 3">
    <name type="scientific">Undibacterium macrobrachii</name>
    <dbReference type="NCBI Taxonomy" id="1119058"/>
    <lineage>
        <taxon>Bacteria</taxon>
        <taxon>Pseudomonadati</taxon>
        <taxon>Pseudomonadota</taxon>
        <taxon>Betaproteobacteria</taxon>
        <taxon>Burkholderiales</taxon>
        <taxon>Oxalobacteraceae</taxon>
        <taxon>Undibacterium</taxon>
    </lineage>
</organism>
<dbReference type="RefSeq" id="WP_189344386.1">
    <property type="nucleotide sequence ID" value="NZ_BMYT01000001.1"/>
</dbReference>
<evidence type="ECO:0000313" key="3">
    <source>
        <dbReference type="Proteomes" id="UP000620127"/>
    </source>
</evidence>
<dbReference type="EMBL" id="BMYT01000001">
    <property type="protein sequence ID" value="GGX01677.1"/>
    <property type="molecule type" value="Genomic_DNA"/>
</dbReference>
<dbReference type="InterPro" id="IPR036583">
    <property type="entry name" value="23S_rRNA_IVS_sf"/>
</dbReference>
<keyword evidence="3" id="KW-1185">Reference proteome</keyword>
<sequence>MALHTHLPIYKEAYDLLSLTAIVTKNMPKDIRGSIGSEIRQLCLNSVILIARANAAFDKAPHLTTLLEHVQTAEILFRLSKDQRYISTGQYAKAIAITDSIGKQASGWKKQAAAVAAPVTEPSRQSCQSALF</sequence>
<dbReference type="CDD" id="cd16376">
    <property type="entry name" value="Avd_like"/>
    <property type="match status" value="1"/>
</dbReference>
<feature type="domain" description="bAvd-like" evidence="1">
    <location>
        <begin position="10"/>
        <end position="111"/>
    </location>
</feature>
<evidence type="ECO:0000259" key="1">
    <source>
        <dbReference type="Pfam" id="PF22296"/>
    </source>
</evidence>
<dbReference type="Gene3D" id="1.20.1440.60">
    <property type="entry name" value="23S rRNA-intervening sequence"/>
    <property type="match status" value="1"/>
</dbReference>
<dbReference type="SUPFAM" id="SSF158446">
    <property type="entry name" value="IVS-encoded protein-like"/>
    <property type="match status" value="1"/>
</dbReference>
<protein>
    <recommendedName>
        <fullName evidence="1">bAvd-like domain-containing protein</fullName>
    </recommendedName>
</protein>
<evidence type="ECO:0000313" key="2">
    <source>
        <dbReference type="EMBL" id="GGX01677.1"/>
    </source>
</evidence>
<gene>
    <name evidence="2" type="ORF">GCM10011282_04530</name>
</gene>
<accession>A0ABQ2X699</accession>
<dbReference type="Proteomes" id="UP000620127">
    <property type="component" value="Unassembled WGS sequence"/>
</dbReference>
<comment type="caution">
    <text evidence="2">The sequence shown here is derived from an EMBL/GenBank/DDBJ whole genome shotgun (WGS) entry which is preliminary data.</text>
</comment>
<dbReference type="Pfam" id="PF22296">
    <property type="entry name" value="bAvd"/>
    <property type="match status" value="1"/>
</dbReference>
<reference evidence="3" key="1">
    <citation type="journal article" date="2019" name="Int. J. Syst. Evol. Microbiol.">
        <title>The Global Catalogue of Microorganisms (GCM) 10K type strain sequencing project: providing services to taxonomists for standard genome sequencing and annotation.</title>
        <authorList>
            <consortium name="The Broad Institute Genomics Platform"/>
            <consortium name="The Broad Institute Genome Sequencing Center for Infectious Disease"/>
            <person name="Wu L."/>
            <person name="Ma J."/>
        </authorList>
    </citation>
    <scope>NUCLEOTIDE SEQUENCE [LARGE SCALE GENOMIC DNA]</scope>
    <source>
        <strain evidence="3">KCTC 23916</strain>
    </source>
</reference>
<name>A0ABQ2X699_9BURK</name>